<keyword evidence="1" id="KW-0812">Transmembrane</keyword>
<feature type="transmembrane region" description="Helical" evidence="1">
    <location>
        <begin position="151"/>
        <end position="171"/>
    </location>
</feature>
<dbReference type="OrthoDB" id="418349at2759"/>
<dbReference type="GO" id="GO:0009982">
    <property type="term" value="F:pseudouridine synthase activity"/>
    <property type="evidence" value="ECO:0007669"/>
    <property type="project" value="InterPro"/>
</dbReference>
<keyword evidence="1" id="KW-0472">Membrane</keyword>
<proteinExistence type="predicted"/>
<dbReference type="InterPro" id="IPR020103">
    <property type="entry name" value="PsdUridine_synth_cat_dom_sf"/>
</dbReference>
<comment type="caution">
    <text evidence="2">The sequence shown here is derived from an EMBL/GenBank/DDBJ whole genome shotgun (WGS) entry which is preliminary data.</text>
</comment>
<dbReference type="GO" id="GO:0003723">
    <property type="term" value="F:RNA binding"/>
    <property type="evidence" value="ECO:0007669"/>
    <property type="project" value="InterPro"/>
</dbReference>
<keyword evidence="1" id="KW-1133">Transmembrane helix</keyword>
<dbReference type="GO" id="GO:0001522">
    <property type="term" value="P:pseudouridine synthesis"/>
    <property type="evidence" value="ECO:0007669"/>
    <property type="project" value="InterPro"/>
</dbReference>
<evidence type="ECO:0000313" key="3">
    <source>
        <dbReference type="Proteomes" id="UP000023152"/>
    </source>
</evidence>
<dbReference type="EMBL" id="ASPP01019138">
    <property type="protein sequence ID" value="ETO15435.1"/>
    <property type="molecule type" value="Genomic_DNA"/>
</dbReference>
<dbReference type="Proteomes" id="UP000023152">
    <property type="component" value="Unassembled WGS sequence"/>
</dbReference>
<name>X6MQT4_RETFI</name>
<dbReference type="Gene3D" id="3.30.2350.10">
    <property type="entry name" value="Pseudouridine synthase"/>
    <property type="match status" value="1"/>
</dbReference>
<reference evidence="2 3" key="1">
    <citation type="journal article" date="2013" name="Curr. Biol.">
        <title>The Genome of the Foraminiferan Reticulomyxa filosa.</title>
        <authorList>
            <person name="Glockner G."/>
            <person name="Hulsmann N."/>
            <person name="Schleicher M."/>
            <person name="Noegel A.A."/>
            <person name="Eichinger L."/>
            <person name="Gallinger C."/>
            <person name="Pawlowski J."/>
            <person name="Sierra R."/>
            <person name="Euteneuer U."/>
            <person name="Pillet L."/>
            <person name="Moustafa A."/>
            <person name="Platzer M."/>
            <person name="Groth M."/>
            <person name="Szafranski K."/>
            <person name="Schliwa M."/>
        </authorList>
    </citation>
    <scope>NUCLEOTIDE SEQUENCE [LARGE SCALE GENOMIC DNA]</scope>
</reference>
<sequence>MSMIILMHVLKPLKEMKKKLMSCFINCDNMEGNMCSLILIAWKRQETHQIRLQSQYLGLGVVDDKLYCRNEIPKHWDLQIEKLLLGSTVHAYRYNWNRNDFHAQYAYLLEFGIQPSKLFKQFFFCQLACIIKTQNKRRESFLEVICFDYGIINYSCAFMFASRVSFFRCNLKKKRPQKKKHNK</sequence>
<evidence type="ECO:0000256" key="1">
    <source>
        <dbReference type="SAM" id="Phobius"/>
    </source>
</evidence>
<protein>
    <submittedName>
        <fullName evidence="2">Uncharacterized protein</fullName>
    </submittedName>
</protein>
<gene>
    <name evidence="2" type="ORF">RFI_21930</name>
</gene>
<accession>X6MQT4</accession>
<organism evidence="2 3">
    <name type="scientific">Reticulomyxa filosa</name>
    <dbReference type="NCBI Taxonomy" id="46433"/>
    <lineage>
        <taxon>Eukaryota</taxon>
        <taxon>Sar</taxon>
        <taxon>Rhizaria</taxon>
        <taxon>Retaria</taxon>
        <taxon>Foraminifera</taxon>
        <taxon>Monothalamids</taxon>
        <taxon>Reticulomyxidae</taxon>
        <taxon>Reticulomyxa</taxon>
    </lineage>
</organism>
<dbReference type="SUPFAM" id="SSF55120">
    <property type="entry name" value="Pseudouridine synthase"/>
    <property type="match status" value="1"/>
</dbReference>
<keyword evidence="3" id="KW-1185">Reference proteome</keyword>
<evidence type="ECO:0000313" key="2">
    <source>
        <dbReference type="EMBL" id="ETO15435.1"/>
    </source>
</evidence>
<dbReference type="AlphaFoldDB" id="X6MQT4"/>